<sequence>MIELMIVLMILSLLVAMVVGIGNYVAEEQYRKQTRGYQVIILGAIQRYTQITGGAPSAGESGEDAPPPIQALARALASQPEVVDLLTKLPKSVYSKTVGGGTFSDAYGQEMDWDPRGSMGEGPLLVSAGADGKFGHGPNGKFGHDTYTEEQLKDQKDNIRSDDRTRD</sequence>
<feature type="transmembrane region" description="Helical" evidence="2">
    <location>
        <begin position="6"/>
        <end position="26"/>
    </location>
</feature>
<dbReference type="AlphaFoldDB" id="A0A0F9WI90"/>
<feature type="compositionally biased region" description="Basic and acidic residues" evidence="1">
    <location>
        <begin position="142"/>
        <end position="167"/>
    </location>
</feature>
<dbReference type="SUPFAM" id="SSF54523">
    <property type="entry name" value="Pili subunits"/>
    <property type="match status" value="1"/>
</dbReference>
<name>A0A0F9WI90_9ZZZZ</name>
<keyword evidence="2" id="KW-0472">Membrane</keyword>
<reference evidence="3" key="1">
    <citation type="journal article" date="2015" name="Nature">
        <title>Complex archaea that bridge the gap between prokaryotes and eukaryotes.</title>
        <authorList>
            <person name="Spang A."/>
            <person name="Saw J.H."/>
            <person name="Jorgensen S.L."/>
            <person name="Zaremba-Niedzwiedzka K."/>
            <person name="Martijn J."/>
            <person name="Lind A.E."/>
            <person name="van Eijk R."/>
            <person name="Schleper C."/>
            <person name="Guy L."/>
            <person name="Ettema T.J."/>
        </authorList>
    </citation>
    <scope>NUCLEOTIDE SEQUENCE</scope>
</reference>
<comment type="caution">
    <text evidence="3">The sequence shown here is derived from an EMBL/GenBank/DDBJ whole genome shotgun (WGS) entry which is preliminary data.</text>
</comment>
<evidence type="ECO:0008006" key="4">
    <source>
        <dbReference type="Google" id="ProtNLM"/>
    </source>
</evidence>
<proteinExistence type="predicted"/>
<evidence type="ECO:0000256" key="2">
    <source>
        <dbReference type="SAM" id="Phobius"/>
    </source>
</evidence>
<dbReference type="InterPro" id="IPR045584">
    <property type="entry name" value="Pilin-like"/>
</dbReference>
<gene>
    <name evidence="3" type="ORF">LCGC14_0276490</name>
</gene>
<dbReference type="EMBL" id="LAZR01000156">
    <property type="protein sequence ID" value="KKN85666.1"/>
    <property type="molecule type" value="Genomic_DNA"/>
</dbReference>
<feature type="region of interest" description="Disordered" evidence="1">
    <location>
        <begin position="118"/>
        <end position="167"/>
    </location>
</feature>
<keyword evidence="2" id="KW-0812">Transmembrane</keyword>
<accession>A0A0F9WI90</accession>
<evidence type="ECO:0000256" key="1">
    <source>
        <dbReference type="SAM" id="MobiDB-lite"/>
    </source>
</evidence>
<organism evidence="3">
    <name type="scientific">marine sediment metagenome</name>
    <dbReference type="NCBI Taxonomy" id="412755"/>
    <lineage>
        <taxon>unclassified sequences</taxon>
        <taxon>metagenomes</taxon>
        <taxon>ecological metagenomes</taxon>
    </lineage>
</organism>
<evidence type="ECO:0000313" key="3">
    <source>
        <dbReference type="EMBL" id="KKN85666.1"/>
    </source>
</evidence>
<keyword evidence="2" id="KW-1133">Transmembrane helix</keyword>
<protein>
    <recommendedName>
        <fullName evidence="4">Type II secretion system protein GspG C-terminal domain-containing protein</fullName>
    </recommendedName>
</protein>